<evidence type="ECO:0000313" key="3">
    <source>
        <dbReference type="Proteomes" id="UP001055153"/>
    </source>
</evidence>
<sequence>MAAGRNGTARRSGPGAEDPERCHPGRAARPSGRPSVRAGHGSLCPGREASRGGSGRCRSGPMRRSLRAAGRAGEAGRDNGRRPECPCTASDSTIAGRLDAPARPVPCATAPTNQMAILVSLDVIRTIFGGSRMKNVVKTESTFGTILCGLVMAVVSFGCAEARPRSSGPDAAAASQPASDGKASPEAQERRRKAAFEAEAAKRETADRIRMKRLDRLSNSICTGCGGPAVPFDPTGGKPSLQKPRPPAQAR</sequence>
<feature type="compositionally biased region" description="Low complexity" evidence="1">
    <location>
        <begin position="56"/>
        <end position="72"/>
    </location>
</feature>
<keyword evidence="3" id="KW-1185">Reference proteome</keyword>
<dbReference type="EMBL" id="BPQQ01000052">
    <property type="protein sequence ID" value="GJE02308.1"/>
    <property type="molecule type" value="Genomic_DNA"/>
</dbReference>
<feature type="region of interest" description="Disordered" evidence="1">
    <location>
        <begin position="1"/>
        <end position="85"/>
    </location>
</feature>
<name>A0ABQ4SIP8_9HYPH</name>
<comment type="caution">
    <text evidence="2">The sequence shown here is derived from an EMBL/GenBank/DDBJ whole genome shotgun (WGS) entry which is preliminary data.</text>
</comment>
<feature type="region of interest" description="Disordered" evidence="1">
    <location>
        <begin position="228"/>
        <end position="251"/>
    </location>
</feature>
<proteinExistence type="predicted"/>
<feature type="region of interest" description="Disordered" evidence="1">
    <location>
        <begin position="165"/>
        <end position="211"/>
    </location>
</feature>
<feature type="compositionally biased region" description="Basic and acidic residues" evidence="1">
    <location>
        <begin position="194"/>
        <end position="211"/>
    </location>
</feature>
<dbReference type="Proteomes" id="UP001055153">
    <property type="component" value="Unassembled WGS sequence"/>
</dbReference>
<gene>
    <name evidence="2" type="ORF">GMJLKIPL_4255</name>
</gene>
<evidence type="ECO:0000313" key="2">
    <source>
        <dbReference type="EMBL" id="GJE02308.1"/>
    </source>
</evidence>
<reference evidence="2" key="2">
    <citation type="submission" date="2021-08" db="EMBL/GenBank/DDBJ databases">
        <authorList>
            <person name="Tani A."/>
            <person name="Ola A."/>
            <person name="Ogura Y."/>
            <person name="Katsura K."/>
            <person name="Hayashi T."/>
        </authorList>
    </citation>
    <scope>NUCLEOTIDE SEQUENCE</scope>
    <source>
        <strain evidence="2">DSM 17168</strain>
    </source>
</reference>
<feature type="compositionally biased region" description="Basic and acidic residues" evidence="1">
    <location>
        <begin position="74"/>
        <end position="84"/>
    </location>
</feature>
<accession>A0ABQ4SIP8</accession>
<feature type="compositionally biased region" description="Low complexity" evidence="1">
    <location>
        <begin position="166"/>
        <end position="182"/>
    </location>
</feature>
<reference evidence="2" key="1">
    <citation type="journal article" date="2021" name="Front. Microbiol.">
        <title>Comprehensive Comparative Genomics and Phenotyping of Methylobacterium Species.</title>
        <authorList>
            <person name="Alessa O."/>
            <person name="Ogura Y."/>
            <person name="Fujitani Y."/>
            <person name="Takami H."/>
            <person name="Hayashi T."/>
            <person name="Sahin N."/>
            <person name="Tani A."/>
        </authorList>
    </citation>
    <scope>NUCLEOTIDE SEQUENCE</scope>
    <source>
        <strain evidence="2">DSM 17168</strain>
    </source>
</reference>
<organism evidence="2 3">
    <name type="scientific">Methylobacterium isbiliense</name>
    <dbReference type="NCBI Taxonomy" id="315478"/>
    <lineage>
        <taxon>Bacteria</taxon>
        <taxon>Pseudomonadati</taxon>
        <taxon>Pseudomonadota</taxon>
        <taxon>Alphaproteobacteria</taxon>
        <taxon>Hyphomicrobiales</taxon>
        <taxon>Methylobacteriaceae</taxon>
        <taxon>Methylobacterium</taxon>
    </lineage>
</organism>
<protein>
    <submittedName>
        <fullName evidence="2">Uncharacterized protein</fullName>
    </submittedName>
</protein>
<evidence type="ECO:0000256" key="1">
    <source>
        <dbReference type="SAM" id="MobiDB-lite"/>
    </source>
</evidence>